<keyword evidence="3" id="KW-1185">Reference proteome</keyword>
<dbReference type="Pfam" id="PF01693">
    <property type="entry name" value="Cauli_VI"/>
    <property type="match status" value="1"/>
</dbReference>
<proteinExistence type="predicted"/>
<dbReference type="InterPro" id="IPR037056">
    <property type="entry name" value="RNase_H1_N_sf"/>
</dbReference>
<dbReference type="SUPFAM" id="SSF55658">
    <property type="entry name" value="L9 N-domain-like"/>
    <property type="match status" value="1"/>
</dbReference>
<dbReference type="InterPro" id="IPR011320">
    <property type="entry name" value="RNase_H1_N"/>
</dbReference>
<comment type="caution">
    <text evidence="2">The sequence shown here is derived from an EMBL/GenBank/DDBJ whole genome shotgun (WGS) entry which is preliminary data.</text>
</comment>
<sequence>MDQPEILRETEHHIPGLVPGYVVVVITRIEKDPTLPEMAPPPVPAVAMPPVPAVVDQPVVAPQAIDINWEAVPQHPALPTLQSSAQFSREIPHPRDLQPRDVHHRGKFYTIFRGREVGIFYDVFTEVRPRVEGVPHSLSKSYKTWEEALMEYTRAYTGEKRGWEIAVINPENVAFPLEGETMEGEGAIRYWADEDNQRSSGVVIISDTESE</sequence>
<dbReference type="Gene3D" id="3.40.970.10">
    <property type="entry name" value="Ribonuclease H1, N-terminal domain"/>
    <property type="match status" value="1"/>
</dbReference>
<organism evidence="2 3">
    <name type="scientific">Paramarasmius palmivorus</name>
    <dbReference type="NCBI Taxonomy" id="297713"/>
    <lineage>
        <taxon>Eukaryota</taxon>
        <taxon>Fungi</taxon>
        <taxon>Dikarya</taxon>
        <taxon>Basidiomycota</taxon>
        <taxon>Agaricomycotina</taxon>
        <taxon>Agaricomycetes</taxon>
        <taxon>Agaricomycetidae</taxon>
        <taxon>Agaricales</taxon>
        <taxon>Marasmiineae</taxon>
        <taxon>Marasmiaceae</taxon>
        <taxon>Paramarasmius</taxon>
    </lineage>
</organism>
<reference evidence="2 3" key="1">
    <citation type="submission" date="2024-01" db="EMBL/GenBank/DDBJ databases">
        <title>A draft genome for a cacao thread blight-causing isolate of Paramarasmius palmivorus.</title>
        <authorList>
            <person name="Baruah I.K."/>
            <person name="Bukari Y."/>
            <person name="Amoako-Attah I."/>
            <person name="Meinhardt L.W."/>
            <person name="Bailey B.A."/>
            <person name="Cohen S.P."/>
        </authorList>
    </citation>
    <scope>NUCLEOTIDE SEQUENCE [LARGE SCALE GENOMIC DNA]</scope>
    <source>
        <strain evidence="2 3">GH-12</strain>
    </source>
</reference>
<name>A0AAW0AWU5_9AGAR</name>
<dbReference type="EMBL" id="JAYKXP010000253">
    <property type="protein sequence ID" value="KAK7017491.1"/>
    <property type="molecule type" value="Genomic_DNA"/>
</dbReference>
<feature type="domain" description="Ribonuclease H1 N-terminal" evidence="1">
    <location>
        <begin position="107"/>
        <end position="148"/>
    </location>
</feature>
<dbReference type="AlphaFoldDB" id="A0AAW0AWU5"/>
<dbReference type="Proteomes" id="UP001383192">
    <property type="component" value="Unassembled WGS sequence"/>
</dbReference>
<gene>
    <name evidence="2" type="ORF">VNI00_018620</name>
</gene>
<evidence type="ECO:0000313" key="2">
    <source>
        <dbReference type="EMBL" id="KAK7017491.1"/>
    </source>
</evidence>
<evidence type="ECO:0000313" key="3">
    <source>
        <dbReference type="Proteomes" id="UP001383192"/>
    </source>
</evidence>
<dbReference type="InterPro" id="IPR009027">
    <property type="entry name" value="Ribosomal_bL9/RNase_H1_N"/>
</dbReference>
<accession>A0AAW0AWU5</accession>
<protein>
    <recommendedName>
        <fullName evidence="1">Ribonuclease H1 N-terminal domain-containing protein</fullName>
    </recommendedName>
</protein>
<evidence type="ECO:0000259" key="1">
    <source>
        <dbReference type="Pfam" id="PF01693"/>
    </source>
</evidence>